<dbReference type="GO" id="GO:0003735">
    <property type="term" value="F:structural constituent of ribosome"/>
    <property type="evidence" value="ECO:0007669"/>
    <property type="project" value="InterPro"/>
</dbReference>
<proteinExistence type="inferred from homology"/>
<comment type="similarity">
    <text evidence="2">Belongs to the eukaryotic ribosomal protein eL21 family.</text>
</comment>
<evidence type="ECO:0000256" key="3">
    <source>
        <dbReference type="ARBA" id="ARBA00022528"/>
    </source>
</evidence>
<evidence type="ECO:0000256" key="6">
    <source>
        <dbReference type="ARBA" id="ARBA00023274"/>
    </source>
</evidence>
<evidence type="ECO:0008006" key="8">
    <source>
        <dbReference type="Google" id="ProtNLM"/>
    </source>
</evidence>
<dbReference type="Gene3D" id="2.30.30.70">
    <property type="entry name" value="Ribosomal protein L21"/>
    <property type="match status" value="1"/>
</dbReference>
<evidence type="ECO:0000256" key="1">
    <source>
        <dbReference type="ARBA" id="ARBA00004229"/>
    </source>
</evidence>
<dbReference type="InterPro" id="IPR008991">
    <property type="entry name" value="Translation_prot_SH3-like_sf"/>
</dbReference>
<keyword evidence="3" id="KW-0150">Chloroplast</keyword>
<evidence type="ECO:0000313" key="7">
    <source>
        <dbReference type="EMBL" id="CAD9710152.1"/>
    </source>
</evidence>
<evidence type="ECO:0000256" key="5">
    <source>
        <dbReference type="ARBA" id="ARBA00022980"/>
    </source>
</evidence>
<dbReference type="GO" id="GO:0005840">
    <property type="term" value="C:ribosome"/>
    <property type="evidence" value="ECO:0007669"/>
    <property type="project" value="UniProtKB-KW"/>
</dbReference>
<reference evidence="7" key="1">
    <citation type="submission" date="2021-01" db="EMBL/GenBank/DDBJ databases">
        <authorList>
            <person name="Corre E."/>
            <person name="Pelletier E."/>
            <person name="Niang G."/>
            <person name="Scheremetjew M."/>
            <person name="Finn R."/>
            <person name="Kale V."/>
            <person name="Holt S."/>
            <person name="Cochrane G."/>
            <person name="Meng A."/>
            <person name="Brown T."/>
            <person name="Cohen L."/>
        </authorList>
    </citation>
    <scope>NUCLEOTIDE SEQUENCE</scope>
    <source>
        <strain evidence="7">CCMP1243</strain>
    </source>
</reference>
<organism evidence="7">
    <name type="scientific">Rhizochromulina marina</name>
    <dbReference type="NCBI Taxonomy" id="1034831"/>
    <lineage>
        <taxon>Eukaryota</taxon>
        <taxon>Sar</taxon>
        <taxon>Stramenopiles</taxon>
        <taxon>Ochrophyta</taxon>
        <taxon>Dictyochophyceae</taxon>
        <taxon>Rhizochromulinales</taxon>
        <taxon>Rhizochromulina</taxon>
    </lineage>
</organism>
<dbReference type="InterPro" id="IPR036948">
    <property type="entry name" value="Ribosomal_eL21_sf"/>
</dbReference>
<dbReference type="SUPFAM" id="SSF50104">
    <property type="entry name" value="Translation proteins SH3-like domain"/>
    <property type="match status" value="1"/>
</dbReference>
<gene>
    <name evidence="7" type="ORF">RMAR1173_LOCUS21145</name>
</gene>
<accession>A0A7S2SVR4</accession>
<keyword evidence="6" id="KW-0687">Ribonucleoprotein</keyword>
<dbReference type="InterPro" id="IPR001147">
    <property type="entry name" value="Ribosomal_eL21"/>
</dbReference>
<name>A0A7S2SVR4_9STRA</name>
<dbReference type="Pfam" id="PF01157">
    <property type="entry name" value="Ribosomal_L21e"/>
    <property type="match status" value="1"/>
</dbReference>
<evidence type="ECO:0000256" key="2">
    <source>
        <dbReference type="ARBA" id="ARBA00008427"/>
    </source>
</evidence>
<dbReference type="Gene3D" id="6.10.250.3260">
    <property type="match status" value="1"/>
</dbReference>
<protein>
    <recommendedName>
        <fullName evidence="8">60S ribosomal protein L21</fullName>
    </recommendedName>
</protein>
<dbReference type="GO" id="GO:0006412">
    <property type="term" value="P:translation"/>
    <property type="evidence" value="ECO:0007669"/>
    <property type="project" value="InterPro"/>
</dbReference>
<keyword evidence="5" id="KW-0689">Ribosomal protein</keyword>
<dbReference type="PROSITE" id="PS01171">
    <property type="entry name" value="RIBOSOMAL_L21E"/>
    <property type="match status" value="1"/>
</dbReference>
<dbReference type="EMBL" id="HBHJ01031934">
    <property type="protein sequence ID" value="CAD9710152.1"/>
    <property type="molecule type" value="Transcribed_RNA"/>
</dbReference>
<dbReference type="InterPro" id="IPR018259">
    <property type="entry name" value="Ribosomal_eL21_CS"/>
</dbReference>
<dbReference type="GO" id="GO:1990904">
    <property type="term" value="C:ribonucleoprotein complex"/>
    <property type="evidence" value="ECO:0007669"/>
    <property type="project" value="UniProtKB-KW"/>
</dbReference>
<keyword evidence="4" id="KW-0934">Plastid</keyword>
<comment type="subcellular location">
    <subcellularLocation>
        <location evidence="1">Plastid</location>
        <location evidence="1">Chloroplast</location>
    </subcellularLocation>
</comment>
<dbReference type="AlphaFoldDB" id="A0A7S2SVR4"/>
<dbReference type="FunFam" id="2.30.30.70:FF:000001">
    <property type="entry name" value="60S ribosomal protein L21"/>
    <property type="match status" value="1"/>
</dbReference>
<dbReference type="GO" id="GO:0009507">
    <property type="term" value="C:chloroplast"/>
    <property type="evidence" value="ECO:0007669"/>
    <property type="project" value="UniProtKB-SubCell"/>
</dbReference>
<dbReference type="PANTHER" id="PTHR20981">
    <property type="entry name" value="60S RIBOSOMAL PROTEIN L21"/>
    <property type="match status" value="1"/>
</dbReference>
<evidence type="ECO:0000256" key="4">
    <source>
        <dbReference type="ARBA" id="ARBA00022640"/>
    </source>
</evidence>
<sequence>MPHSFGHRARTRDMYSRPFGKNGVNKLSTYLTNFKRGDHVDIKCNPSIHKGMPFKHYHGRTGVVYNVTKRALGVCVNKLVNGRILEKRINIRIEHAVPSKCKAGHNGRVEKNEQIKKAVKEGKIERTLVKRTPIMPRPGYFVSYKDEADEARREPETIQPVPFSDVL</sequence>